<evidence type="ECO:0000313" key="5">
    <source>
        <dbReference type="Proteomes" id="UP000663829"/>
    </source>
</evidence>
<organism evidence="1 5">
    <name type="scientific">Didymodactylos carnosus</name>
    <dbReference type="NCBI Taxonomy" id="1234261"/>
    <lineage>
        <taxon>Eukaryota</taxon>
        <taxon>Metazoa</taxon>
        <taxon>Spiralia</taxon>
        <taxon>Gnathifera</taxon>
        <taxon>Rotifera</taxon>
        <taxon>Eurotatoria</taxon>
        <taxon>Bdelloidea</taxon>
        <taxon>Philodinida</taxon>
        <taxon>Philodinidae</taxon>
        <taxon>Didymodactylos</taxon>
    </lineage>
</organism>
<name>A0A815GWX2_9BILA</name>
<dbReference type="EMBL" id="CAJOBC010061557">
    <property type="protein sequence ID" value="CAF4211521.1"/>
    <property type="molecule type" value="Genomic_DNA"/>
</dbReference>
<evidence type="ECO:0000313" key="3">
    <source>
        <dbReference type="EMBL" id="CAF4211521.1"/>
    </source>
</evidence>
<dbReference type="EMBL" id="CAJOBA010063698">
    <property type="protein sequence ID" value="CAF4346987.1"/>
    <property type="molecule type" value="Genomic_DNA"/>
</dbReference>
<protein>
    <submittedName>
        <fullName evidence="1">Uncharacterized protein</fullName>
    </submittedName>
</protein>
<dbReference type="EMBL" id="CAJNOK010041153">
    <property type="protein sequence ID" value="CAF1556061.1"/>
    <property type="molecule type" value="Genomic_DNA"/>
</dbReference>
<feature type="non-terminal residue" evidence="1">
    <location>
        <position position="1"/>
    </location>
</feature>
<sequence length="424" mass="49050">MLIPASQIFIEHSSAANILIDLLSDIAAHLQQYLSNGLIEKFDLRYKCWAFLKNHHSYSSIEKTDKMDKNIVDYFLHILLNSIGVFASQDENIYGFLYSSFQEYFTCLFLIQLSNENDEEISRIDLEKNRFLHYITNPTFRDPLLLALESIIDYGQDSGGNDLFVIDRLLTTISIINPNLCVQRSVKQDNIDIKTLPPILLVILIALHGGLYRFNQPDSDNKVTVIFSLSHMHRDCSQSSWLINYLNANNLTHLPDIQNIEEQISKISCEDDSPETIDLFMIWLCVTHFEEYQWKNCFLGFLFNDEIVKENTLHTELFDERRRAGEVQNITGNNIHFYQISISLTVLCAALYEEGYQPHESADEIMLTVRLITEPILRLHTLTMIWQFSQGYTMENNILDWISVEALNALSAEHLLSVNSYTLL</sequence>
<gene>
    <name evidence="1" type="ORF">GPM918_LOCUS30671</name>
    <name evidence="2" type="ORF">OVA965_LOCUS39555</name>
    <name evidence="3" type="ORF">SRO942_LOCUS31287</name>
    <name evidence="4" type="ORF">TMI583_LOCUS40876</name>
</gene>
<dbReference type="Proteomes" id="UP000663829">
    <property type="component" value="Unassembled WGS sequence"/>
</dbReference>
<dbReference type="Proteomes" id="UP000682733">
    <property type="component" value="Unassembled WGS sequence"/>
</dbReference>
<evidence type="ECO:0000313" key="2">
    <source>
        <dbReference type="EMBL" id="CAF1556061.1"/>
    </source>
</evidence>
<evidence type="ECO:0000313" key="4">
    <source>
        <dbReference type="EMBL" id="CAF4346987.1"/>
    </source>
</evidence>
<dbReference type="AlphaFoldDB" id="A0A815GWX2"/>
<dbReference type="Proteomes" id="UP000677228">
    <property type="component" value="Unassembled WGS sequence"/>
</dbReference>
<proteinExistence type="predicted"/>
<evidence type="ECO:0000313" key="1">
    <source>
        <dbReference type="EMBL" id="CAF1346057.1"/>
    </source>
</evidence>
<reference evidence="1" key="1">
    <citation type="submission" date="2021-02" db="EMBL/GenBank/DDBJ databases">
        <authorList>
            <person name="Nowell W R."/>
        </authorList>
    </citation>
    <scope>NUCLEOTIDE SEQUENCE</scope>
</reference>
<dbReference type="EMBL" id="CAJNOQ010014655">
    <property type="protein sequence ID" value="CAF1346057.1"/>
    <property type="molecule type" value="Genomic_DNA"/>
</dbReference>
<keyword evidence="5" id="KW-1185">Reference proteome</keyword>
<comment type="caution">
    <text evidence="1">The sequence shown here is derived from an EMBL/GenBank/DDBJ whole genome shotgun (WGS) entry which is preliminary data.</text>
</comment>
<dbReference type="Proteomes" id="UP000681722">
    <property type="component" value="Unassembled WGS sequence"/>
</dbReference>
<accession>A0A815GWX2</accession>